<dbReference type="InterPro" id="IPR005135">
    <property type="entry name" value="Endo/exonuclease/phosphatase"/>
</dbReference>
<evidence type="ECO:0000259" key="1">
    <source>
        <dbReference type="Pfam" id="PF03372"/>
    </source>
</evidence>
<proteinExistence type="predicted"/>
<accession>A0ABR2F4D9</accession>
<evidence type="ECO:0000313" key="2">
    <source>
        <dbReference type="EMBL" id="KAK8571856.1"/>
    </source>
</evidence>
<comment type="caution">
    <text evidence="2">The sequence shown here is derived from an EMBL/GenBank/DDBJ whole genome shotgun (WGS) entry which is preliminary data.</text>
</comment>
<dbReference type="PANTHER" id="PTHR33710:SF71">
    <property type="entry name" value="ENDONUCLEASE_EXONUCLEASE_PHOSPHATASE DOMAIN-CONTAINING PROTEIN"/>
    <property type="match status" value="1"/>
</dbReference>
<dbReference type="Pfam" id="PF03372">
    <property type="entry name" value="Exo_endo_phos"/>
    <property type="match status" value="1"/>
</dbReference>
<name>A0ABR2F4D9_9ROSI</name>
<organism evidence="2 3">
    <name type="scientific">Hibiscus sabdariffa</name>
    <name type="common">roselle</name>
    <dbReference type="NCBI Taxonomy" id="183260"/>
    <lineage>
        <taxon>Eukaryota</taxon>
        <taxon>Viridiplantae</taxon>
        <taxon>Streptophyta</taxon>
        <taxon>Embryophyta</taxon>
        <taxon>Tracheophyta</taxon>
        <taxon>Spermatophyta</taxon>
        <taxon>Magnoliopsida</taxon>
        <taxon>eudicotyledons</taxon>
        <taxon>Gunneridae</taxon>
        <taxon>Pentapetalae</taxon>
        <taxon>rosids</taxon>
        <taxon>malvids</taxon>
        <taxon>Malvales</taxon>
        <taxon>Malvaceae</taxon>
        <taxon>Malvoideae</taxon>
        <taxon>Hibiscus</taxon>
    </lineage>
</organism>
<protein>
    <recommendedName>
        <fullName evidence="1">Endonuclease/exonuclease/phosphatase domain-containing protein</fullName>
    </recommendedName>
</protein>
<feature type="domain" description="Endonuclease/exonuclease/phosphatase" evidence="1">
    <location>
        <begin position="13"/>
        <end position="176"/>
    </location>
</feature>
<dbReference type="Proteomes" id="UP001472677">
    <property type="component" value="Unassembled WGS sequence"/>
</dbReference>
<dbReference type="Gene3D" id="3.60.10.10">
    <property type="entry name" value="Endonuclease/exonuclease/phosphatase"/>
    <property type="match status" value="1"/>
</dbReference>
<evidence type="ECO:0000313" key="3">
    <source>
        <dbReference type="Proteomes" id="UP001472677"/>
    </source>
</evidence>
<dbReference type="PANTHER" id="PTHR33710">
    <property type="entry name" value="BNAC02G09200D PROTEIN"/>
    <property type="match status" value="1"/>
</dbReference>
<sequence>MKMKMDNAFYVEPVGIAGGLALWWNNEVKLSMLHYDKNFIDTVLSINGETEWFGTFIYAPPYEEGKQEFWEKLGTLRHDMNAKWCVMGDTNIVASPNEKYGGLPFDNNNAKWYHEFLERSYLMEIQSKGGTYTWSNQRSEEDEIRVKLDRVLSSLECGFLFPRAIAVIDVAIASDHAPIVLLTNGVMKRVKKDFKFESMWTVENECSNIVQEEWQHTEERNQKGTFRVKLRRTKVKLWKWNREKFGKNRVSANDILSKIKALQDGPLHSEDAVKLRDLKAELNKQTTPGASESTISCSIISSITPRQDSQTIVSWCCLPSNWVKVNVDGAINPLANAAAVRNVCRSDSGD</sequence>
<dbReference type="SUPFAM" id="SSF56219">
    <property type="entry name" value="DNase I-like"/>
    <property type="match status" value="1"/>
</dbReference>
<dbReference type="EMBL" id="JBBPBM010000008">
    <property type="protein sequence ID" value="KAK8571856.1"/>
    <property type="molecule type" value="Genomic_DNA"/>
</dbReference>
<keyword evidence="3" id="KW-1185">Reference proteome</keyword>
<dbReference type="InterPro" id="IPR036691">
    <property type="entry name" value="Endo/exonu/phosph_ase_sf"/>
</dbReference>
<reference evidence="2 3" key="1">
    <citation type="journal article" date="2024" name="G3 (Bethesda)">
        <title>Genome assembly of Hibiscus sabdariffa L. provides insights into metabolisms of medicinal natural products.</title>
        <authorList>
            <person name="Kim T."/>
        </authorList>
    </citation>
    <scope>NUCLEOTIDE SEQUENCE [LARGE SCALE GENOMIC DNA]</scope>
    <source>
        <strain evidence="2">TK-2024</strain>
        <tissue evidence="2">Old leaves</tissue>
    </source>
</reference>
<gene>
    <name evidence="2" type="ORF">V6N12_027925</name>
</gene>